<dbReference type="PROSITE" id="PS00041">
    <property type="entry name" value="HTH_ARAC_FAMILY_1"/>
    <property type="match status" value="1"/>
</dbReference>
<feature type="domain" description="HTH araC/xylS-type" evidence="5">
    <location>
        <begin position="152"/>
        <end position="250"/>
    </location>
</feature>
<dbReference type="Pfam" id="PF12833">
    <property type="entry name" value="HTH_18"/>
    <property type="match status" value="1"/>
</dbReference>
<organism evidence="7 9">
    <name type="scientific">Thalassovita autumnalis</name>
    <dbReference type="NCBI Taxonomy" id="2072972"/>
    <lineage>
        <taxon>Bacteria</taxon>
        <taxon>Pseudomonadati</taxon>
        <taxon>Pseudomonadota</taxon>
        <taxon>Alphaproteobacteria</taxon>
        <taxon>Rhodobacterales</taxon>
        <taxon>Roseobacteraceae</taxon>
        <taxon>Thalassovita</taxon>
    </lineage>
</organism>
<evidence type="ECO:0000313" key="6">
    <source>
        <dbReference type="EMBL" id="CUH66016.1"/>
    </source>
</evidence>
<accession>A0A0P1FCR6</accession>
<evidence type="ECO:0000256" key="3">
    <source>
        <dbReference type="ARBA" id="ARBA00023159"/>
    </source>
</evidence>
<evidence type="ECO:0000313" key="8">
    <source>
        <dbReference type="Proteomes" id="UP000051086"/>
    </source>
</evidence>
<dbReference type="SUPFAM" id="SSF46689">
    <property type="entry name" value="Homeodomain-like"/>
    <property type="match status" value="1"/>
</dbReference>
<name>A0A0P1FCR6_9RHOB</name>
<dbReference type="InterPro" id="IPR037923">
    <property type="entry name" value="HTH-like"/>
</dbReference>
<protein>
    <submittedName>
        <fullName evidence="7">L-rhamnose operon transcriptional activator RhaR</fullName>
    </submittedName>
</protein>
<evidence type="ECO:0000256" key="1">
    <source>
        <dbReference type="ARBA" id="ARBA00023015"/>
    </source>
</evidence>
<dbReference type="EMBL" id="CYSB01000025">
    <property type="protein sequence ID" value="CUH66016.1"/>
    <property type="molecule type" value="Genomic_DNA"/>
</dbReference>
<gene>
    <name evidence="7" type="primary">rhaR_1</name>
    <name evidence="6" type="ORF">TL5118_01570</name>
    <name evidence="7" type="ORF">TL5120_02310</name>
</gene>
<dbReference type="SMART" id="SM00342">
    <property type="entry name" value="HTH_ARAC"/>
    <property type="match status" value="1"/>
</dbReference>
<dbReference type="GO" id="GO:0003700">
    <property type="term" value="F:DNA-binding transcription factor activity"/>
    <property type="evidence" value="ECO:0007669"/>
    <property type="project" value="InterPro"/>
</dbReference>
<evidence type="ECO:0000313" key="7">
    <source>
        <dbReference type="EMBL" id="CUH72509.1"/>
    </source>
</evidence>
<keyword evidence="2" id="KW-0238">DNA-binding</keyword>
<proteinExistence type="predicted"/>
<reference evidence="7 9" key="2">
    <citation type="submission" date="2015-09" db="EMBL/GenBank/DDBJ databases">
        <authorList>
            <consortium name="Swine Surveillance"/>
        </authorList>
    </citation>
    <scope>NUCLEOTIDE SEQUENCE [LARGE SCALE GENOMIC DNA]</scope>
    <source>
        <strain evidence="7 9">5120</strain>
    </source>
</reference>
<dbReference type="EMBL" id="CYSC01000032">
    <property type="protein sequence ID" value="CUH72509.1"/>
    <property type="molecule type" value="Genomic_DNA"/>
</dbReference>
<dbReference type="PANTHER" id="PTHR46796:SF2">
    <property type="entry name" value="TRANSCRIPTIONAL REGULATORY PROTEIN"/>
    <property type="match status" value="1"/>
</dbReference>
<reference evidence="6 8" key="1">
    <citation type="submission" date="2015-09" db="EMBL/GenBank/DDBJ databases">
        <authorList>
            <person name="Rodrigo-Torres L."/>
            <person name="Arahal D.R."/>
        </authorList>
    </citation>
    <scope>NUCLEOTIDE SEQUENCE [LARGE SCALE GENOMIC DNA]</scope>
    <source>
        <strain evidence="6 8">CECT 5118</strain>
    </source>
</reference>
<evidence type="ECO:0000256" key="4">
    <source>
        <dbReference type="ARBA" id="ARBA00023163"/>
    </source>
</evidence>
<keyword evidence="1" id="KW-0805">Transcription regulation</keyword>
<dbReference type="Proteomes" id="UP000051086">
    <property type="component" value="Unassembled WGS sequence"/>
</dbReference>
<keyword evidence="8" id="KW-1185">Reference proteome</keyword>
<dbReference type="GO" id="GO:0043565">
    <property type="term" value="F:sequence-specific DNA binding"/>
    <property type="evidence" value="ECO:0007669"/>
    <property type="project" value="InterPro"/>
</dbReference>
<dbReference type="PANTHER" id="PTHR46796">
    <property type="entry name" value="HTH-TYPE TRANSCRIPTIONAL ACTIVATOR RHAS-RELATED"/>
    <property type="match status" value="1"/>
</dbReference>
<evidence type="ECO:0000259" key="5">
    <source>
        <dbReference type="PROSITE" id="PS01124"/>
    </source>
</evidence>
<dbReference type="InterPro" id="IPR018060">
    <property type="entry name" value="HTH_AraC"/>
</dbReference>
<dbReference type="InterPro" id="IPR018062">
    <property type="entry name" value="HTH_AraC-typ_CS"/>
</dbReference>
<sequence length="255" mass="27818">MNSEGIVDTGLNILRLDLGRFDRRFGIGPACWPFFDLLWIHSGSVQIRIGGANLTLQAPDGVLIAPDVAFEGRSQGADASICHFDWTAPDLACPHGFLRPGLVAGANLQTMIRLLHRHAAQNASAEIRKRLLRAILDGFSPPAETDPPSRVDRAWQEATEKLAEIRSLQDVAALAGLSESSFRAEHRTQHGAPAGRHLQRLKLRHAARLLTTTGLTLSDVAAQVGFAHAESLSAAFSRHYGQSPGRYRRAHRHLA</sequence>
<keyword evidence="4" id="KW-0804">Transcription</keyword>
<evidence type="ECO:0000256" key="2">
    <source>
        <dbReference type="ARBA" id="ARBA00023125"/>
    </source>
</evidence>
<dbReference type="OrthoDB" id="6252225at2"/>
<keyword evidence="3" id="KW-0010">Activator</keyword>
<dbReference type="AlphaFoldDB" id="A0A0P1FCR6"/>
<dbReference type="InterPro" id="IPR050204">
    <property type="entry name" value="AraC_XylS_family_regulators"/>
</dbReference>
<dbReference type="PROSITE" id="PS01124">
    <property type="entry name" value="HTH_ARAC_FAMILY_2"/>
    <property type="match status" value="1"/>
</dbReference>
<dbReference type="Gene3D" id="1.10.10.60">
    <property type="entry name" value="Homeodomain-like"/>
    <property type="match status" value="1"/>
</dbReference>
<dbReference type="InterPro" id="IPR009057">
    <property type="entry name" value="Homeodomain-like_sf"/>
</dbReference>
<dbReference type="SUPFAM" id="SSF51215">
    <property type="entry name" value="Regulatory protein AraC"/>
    <property type="match status" value="1"/>
</dbReference>
<evidence type="ECO:0000313" key="9">
    <source>
        <dbReference type="Proteomes" id="UP000051887"/>
    </source>
</evidence>
<dbReference type="Proteomes" id="UP000051887">
    <property type="component" value="Unassembled WGS sequence"/>
</dbReference>